<proteinExistence type="predicted"/>
<organism evidence="1 2">
    <name type="scientific">Triparma verrucosa</name>
    <dbReference type="NCBI Taxonomy" id="1606542"/>
    <lineage>
        <taxon>Eukaryota</taxon>
        <taxon>Sar</taxon>
        <taxon>Stramenopiles</taxon>
        <taxon>Ochrophyta</taxon>
        <taxon>Bolidophyceae</taxon>
        <taxon>Parmales</taxon>
        <taxon>Triparmaceae</taxon>
        <taxon>Triparma</taxon>
    </lineage>
</organism>
<dbReference type="Proteomes" id="UP001165160">
    <property type="component" value="Unassembled WGS sequence"/>
</dbReference>
<sequence>MGCFASVPYQHPHSFHWSMAKPGDLVCLHSLSGKAYMNYLVGQIVAMPSAQTNNRYLIDIKHDRYNSILNNFDSTLKEQIINSNLALREKNLSFKWPLETGDRVRTHSLSTSEMNNKMGSIIQIQADRCAVQVDESSRLASFKQNNLLATYQLDAPVATATAVPTGAPVGSAFDANDDDEIFISVATPV</sequence>
<comment type="caution">
    <text evidence="1">The sequence shown here is derived from an EMBL/GenBank/DDBJ whole genome shotgun (WGS) entry which is preliminary data.</text>
</comment>
<reference evidence="2" key="1">
    <citation type="journal article" date="2023" name="Commun. Biol.">
        <title>Genome analysis of Parmales, the sister group of diatoms, reveals the evolutionary specialization of diatoms from phago-mixotrophs to photoautotrophs.</title>
        <authorList>
            <person name="Ban H."/>
            <person name="Sato S."/>
            <person name="Yoshikawa S."/>
            <person name="Yamada K."/>
            <person name="Nakamura Y."/>
            <person name="Ichinomiya M."/>
            <person name="Sato N."/>
            <person name="Blanc-Mathieu R."/>
            <person name="Endo H."/>
            <person name="Kuwata A."/>
            <person name="Ogata H."/>
        </authorList>
    </citation>
    <scope>NUCLEOTIDE SEQUENCE [LARGE SCALE GENOMIC DNA]</scope>
    <source>
        <strain evidence="2">NIES 3699</strain>
    </source>
</reference>
<accession>A0A9W6ZC87</accession>
<evidence type="ECO:0000313" key="2">
    <source>
        <dbReference type="Proteomes" id="UP001165160"/>
    </source>
</evidence>
<keyword evidence="2" id="KW-1185">Reference proteome</keyword>
<evidence type="ECO:0000313" key="1">
    <source>
        <dbReference type="EMBL" id="GMH48652.1"/>
    </source>
</evidence>
<name>A0A9W6ZC87_9STRA</name>
<gene>
    <name evidence="1" type="ORF">TrVE_jg14486</name>
</gene>
<protein>
    <submittedName>
        <fullName evidence="1">Uncharacterized protein</fullName>
    </submittedName>
</protein>
<dbReference type="AlphaFoldDB" id="A0A9W6ZC87"/>
<dbReference type="EMBL" id="BRXX01000585">
    <property type="protein sequence ID" value="GMH48652.1"/>
    <property type="molecule type" value="Genomic_DNA"/>
</dbReference>